<reference evidence="1 2" key="1">
    <citation type="journal article" date="2018" name="Int. J. Syst. Evol. Microbiol.">
        <title>Uliginosibacterium sediminicola sp. nov., isolated from freshwater sediment.</title>
        <authorList>
            <person name="Hwang W.M."/>
            <person name="Kim S.M."/>
            <person name="Kang K."/>
            <person name="Ahn T.Y."/>
        </authorList>
    </citation>
    <scope>NUCLEOTIDE SEQUENCE [LARGE SCALE GENOMIC DNA]</scope>
    <source>
        <strain evidence="1 2">M1-21</strain>
    </source>
</reference>
<dbReference type="InterPro" id="IPR021388">
    <property type="entry name" value="DUF3024"/>
</dbReference>
<organism evidence="1 2">
    <name type="scientific">Uliginosibacterium sediminicola</name>
    <dbReference type="NCBI Taxonomy" id="2024550"/>
    <lineage>
        <taxon>Bacteria</taxon>
        <taxon>Pseudomonadati</taxon>
        <taxon>Pseudomonadota</taxon>
        <taxon>Betaproteobacteria</taxon>
        <taxon>Rhodocyclales</taxon>
        <taxon>Zoogloeaceae</taxon>
        <taxon>Uliginosibacterium</taxon>
    </lineage>
</organism>
<keyword evidence="2" id="KW-1185">Reference proteome</keyword>
<evidence type="ECO:0000313" key="1">
    <source>
        <dbReference type="EMBL" id="MEN3070072.1"/>
    </source>
</evidence>
<dbReference type="EMBL" id="JBDIVE010000010">
    <property type="protein sequence ID" value="MEN3070072.1"/>
    <property type="molecule type" value="Genomic_DNA"/>
</dbReference>
<dbReference type="Pfam" id="PF11225">
    <property type="entry name" value="DUF3024"/>
    <property type="match status" value="1"/>
</dbReference>
<dbReference type="Proteomes" id="UP001410394">
    <property type="component" value="Unassembled WGS sequence"/>
</dbReference>
<gene>
    <name evidence="1" type="ORF">ABDB84_16435</name>
</gene>
<sequence length="120" mass="13686">MNAMRTLSQLPTQTAVLVGELELTRRRIRRALKKRERYRYVEPEVLIVDGALQIASPCCSRNVDPAGGVIDIARIEKLGAIWSLYSREHEAGQWLLHDEYADLDVLLQVLCADPARVFWP</sequence>
<comment type="caution">
    <text evidence="1">The sequence shown here is derived from an EMBL/GenBank/DDBJ whole genome shotgun (WGS) entry which is preliminary data.</text>
</comment>
<proteinExistence type="predicted"/>
<protein>
    <submittedName>
        <fullName evidence="1">DUF3024 domain-containing protein</fullName>
    </submittedName>
</protein>
<dbReference type="RefSeq" id="WP_345920951.1">
    <property type="nucleotide sequence ID" value="NZ_JBDIVE010000010.1"/>
</dbReference>
<accession>A0ABU9Z2T6</accession>
<evidence type="ECO:0000313" key="2">
    <source>
        <dbReference type="Proteomes" id="UP001410394"/>
    </source>
</evidence>
<name>A0ABU9Z2T6_9RHOO</name>